<evidence type="ECO:0000313" key="3">
    <source>
        <dbReference type="Proteomes" id="UP000177697"/>
    </source>
</evidence>
<evidence type="ECO:0000256" key="1">
    <source>
        <dbReference type="SAM" id="Phobius"/>
    </source>
</evidence>
<feature type="transmembrane region" description="Helical" evidence="1">
    <location>
        <begin position="6"/>
        <end position="23"/>
    </location>
</feature>
<keyword evidence="1" id="KW-1133">Transmembrane helix</keyword>
<comment type="caution">
    <text evidence="2">The sequence shown here is derived from an EMBL/GenBank/DDBJ whole genome shotgun (WGS) entry which is preliminary data.</text>
</comment>
<evidence type="ECO:0000313" key="2">
    <source>
        <dbReference type="EMBL" id="OHB14420.1"/>
    </source>
</evidence>
<organism evidence="2 3">
    <name type="scientific">Candidatus Zambryskibacteria bacterium RIFOXYC1_FULL_39_10</name>
    <dbReference type="NCBI Taxonomy" id="1802779"/>
    <lineage>
        <taxon>Bacteria</taxon>
        <taxon>Candidatus Zambryskiibacteriota</taxon>
    </lineage>
</organism>
<name>A0A1G2UYF8_9BACT</name>
<dbReference type="EMBL" id="MHWW01000022">
    <property type="protein sequence ID" value="OHB14420.1"/>
    <property type="molecule type" value="Genomic_DNA"/>
</dbReference>
<reference evidence="2 3" key="1">
    <citation type="journal article" date="2016" name="Nat. Commun.">
        <title>Thousands of microbial genomes shed light on interconnected biogeochemical processes in an aquifer system.</title>
        <authorList>
            <person name="Anantharaman K."/>
            <person name="Brown C.T."/>
            <person name="Hug L.A."/>
            <person name="Sharon I."/>
            <person name="Castelle C.J."/>
            <person name="Probst A.J."/>
            <person name="Thomas B.C."/>
            <person name="Singh A."/>
            <person name="Wilkins M.J."/>
            <person name="Karaoz U."/>
            <person name="Brodie E.L."/>
            <person name="Williams K.H."/>
            <person name="Hubbard S.S."/>
            <person name="Banfield J.F."/>
        </authorList>
    </citation>
    <scope>NUCLEOTIDE SEQUENCE [LARGE SCALE GENOMIC DNA]</scope>
</reference>
<sequence>MNTGTILGVIIVLLLIAGIFIFFRNDNSSVQIETPDIISRAMDTDIAYSDSTSLLTGNIR</sequence>
<gene>
    <name evidence="2" type="ORF">A2431_03525</name>
</gene>
<accession>A0A1G2UYF8</accession>
<proteinExistence type="predicted"/>
<dbReference type="Proteomes" id="UP000177697">
    <property type="component" value="Unassembled WGS sequence"/>
</dbReference>
<protein>
    <submittedName>
        <fullName evidence="2">Uncharacterized protein</fullName>
    </submittedName>
</protein>
<dbReference type="AlphaFoldDB" id="A0A1G2UYF8"/>
<keyword evidence="1" id="KW-0472">Membrane</keyword>
<keyword evidence="1" id="KW-0812">Transmembrane</keyword>